<dbReference type="GO" id="GO:0005886">
    <property type="term" value="C:plasma membrane"/>
    <property type="evidence" value="ECO:0007669"/>
    <property type="project" value="TreeGrafter"/>
</dbReference>
<dbReference type="Proteomes" id="UP000828390">
    <property type="component" value="Unassembled WGS sequence"/>
</dbReference>
<feature type="transmembrane region" description="Helical" evidence="6">
    <location>
        <begin position="106"/>
        <end position="128"/>
    </location>
</feature>
<sequence>MHWSVVAILVNLVALALYTTAVASHHWATKTDAGYATHAGLFTACPKINGTCYDTHYHFNEYSHEKGVIIASAVLNVFALIGYYFFTVLSVFFLCGLYEEKRLATYAIITAYFAGFLAAIGIAMYAVAIKRLDYSLSWSFVLAVLGLIVNMAAGILMCVGRNISKMATDEEKPTSQHPIENIDLDVTRRKQWHEEEGQEFGGKLPRKKPLPGASK</sequence>
<keyword evidence="2 6" id="KW-0812">Transmembrane</keyword>
<feature type="signal peptide" evidence="7">
    <location>
        <begin position="1"/>
        <end position="23"/>
    </location>
</feature>
<dbReference type="Pfam" id="PF00822">
    <property type="entry name" value="PMP22_Claudin"/>
    <property type="match status" value="1"/>
</dbReference>
<reference evidence="8" key="2">
    <citation type="submission" date="2020-11" db="EMBL/GenBank/DDBJ databases">
        <authorList>
            <person name="McCartney M.A."/>
            <person name="Auch B."/>
            <person name="Kono T."/>
            <person name="Mallez S."/>
            <person name="Becker A."/>
            <person name="Gohl D.M."/>
            <person name="Silverstein K.A.T."/>
            <person name="Koren S."/>
            <person name="Bechman K.B."/>
            <person name="Herman A."/>
            <person name="Abrahante J.E."/>
            <person name="Garbe J."/>
        </authorList>
    </citation>
    <scope>NUCLEOTIDE SEQUENCE</scope>
    <source>
        <strain evidence="8">Duluth1</strain>
        <tissue evidence="8">Whole animal</tissue>
    </source>
</reference>
<proteinExistence type="predicted"/>
<keyword evidence="9" id="KW-1185">Reference proteome</keyword>
<keyword evidence="3 6" id="KW-1133">Transmembrane helix</keyword>
<evidence type="ECO:0000313" key="9">
    <source>
        <dbReference type="Proteomes" id="UP000828390"/>
    </source>
</evidence>
<evidence type="ECO:0000256" key="3">
    <source>
        <dbReference type="ARBA" id="ARBA00022989"/>
    </source>
</evidence>
<evidence type="ECO:0000313" key="8">
    <source>
        <dbReference type="EMBL" id="KAH3852261.1"/>
    </source>
</evidence>
<keyword evidence="4 6" id="KW-0472">Membrane</keyword>
<evidence type="ECO:0000256" key="6">
    <source>
        <dbReference type="SAM" id="Phobius"/>
    </source>
</evidence>
<gene>
    <name evidence="8" type="ORF">DPMN_094764</name>
</gene>
<evidence type="ECO:0000256" key="5">
    <source>
        <dbReference type="SAM" id="MobiDB-lite"/>
    </source>
</evidence>
<name>A0A9D4L636_DREPO</name>
<dbReference type="InterPro" id="IPR050579">
    <property type="entry name" value="PMP-22/EMP/MP20-like"/>
</dbReference>
<evidence type="ECO:0000256" key="7">
    <source>
        <dbReference type="SAM" id="SignalP"/>
    </source>
</evidence>
<feature type="region of interest" description="Disordered" evidence="5">
    <location>
        <begin position="193"/>
        <end position="215"/>
    </location>
</feature>
<feature type="chain" id="PRO_5038802122" evidence="7">
    <location>
        <begin position="24"/>
        <end position="215"/>
    </location>
</feature>
<evidence type="ECO:0000256" key="4">
    <source>
        <dbReference type="ARBA" id="ARBA00023136"/>
    </source>
</evidence>
<feature type="transmembrane region" description="Helical" evidence="6">
    <location>
        <begin position="68"/>
        <end position="94"/>
    </location>
</feature>
<organism evidence="8 9">
    <name type="scientific">Dreissena polymorpha</name>
    <name type="common">Zebra mussel</name>
    <name type="synonym">Mytilus polymorpha</name>
    <dbReference type="NCBI Taxonomy" id="45954"/>
    <lineage>
        <taxon>Eukaryota</taxon>
        <taxon>Metazoa</taxon>
        <taxon>Spiralia</taxon>
        <taxon>Lophotrochozoa</taxon>
        <taxon>Mollusca</taxon>
        <taxon>Bivalvia</taxon>
        <taxon>Autobranchia</taxon>
        <taxon>Heteroconchia</taxon>
        <taxon>Euheterodonta</taxon>
        <taxon>Imparidentia</taxon>
        <taxon>Neoheterodontei</taxon>
        <taxon>Myida</taxon>
        <taxon>Dreissenoidea</taxon>
        <taxon>Dreissenidae</taxon>
        <taxon>Dreissena</taxon>
    </lineage>
</organism>
<comment type="caution">
    <text evidence="8">The sequence shown here is derived from an EMBL/GenBank/DDBJ whole genome shotgun (WGS) entry which is preliminary data.</text>
</comment>
<dbReference type="PANTHER" id="PTHR10671:SF108">
    <property type="entry name" value="CLAUDIN FAMILY PROTEIN-RELATED"/>
    <property type="match status" value="1"/>
</dbReference>
<evidence type="ECO:0000256" key="1">
    <source>
        <dbReference type="ARBA" id="ARBA00004141"/>
    </source>
</evidence>
<protein>
    <submittedName>
        <fullName evidence="8">Uncharacterized protein</fullName>
    </submittedName>
</protein>
<evidence type="ECO:0000256" key="2">
    <source>
        <dbReference type="ARBA" id="ARBA00022692"/>
    </source>
</evidence>
<keyword evidence="7" id="KW-0732">Signal</keyword>
<dbReference type="EMBL" id="JAIWYP010000003">
    <property type="protein sequence ID" value="KAH3852261.1"/>
    <property type="molecule type" value="Genomic_DNA"/>
</dbReference>
<dbReference type="Gene3D" id="1.20.140.150">
    <property type="match status" value="1"/>
</dbReference>
<dbReference type="InterPro" id="IPR004031">
    <property type="entry name" value="PMP22/EMP/MP20/Claudin"/>
</dbReference>
<comment type="subcellular location">
    <subcellularLocation>
        <location evidence="1">Membrane</location>
        <topology evidence="1">Multi-pass membrane protein</topology>
    </subcellularLocation>
</comment>
<feature type="transmembrane region" description="Helical" evidence="6">
    <location>
        <begin position="140"/>
        <end position="159"/>
    </location>
</feature>
<dbReference type="AlphaFoldDB" id="A0A9D4L636"/>
<dbReference type="PANTHER" id="PTHR10671">
    <property type="entry name" value="EPITHELIAL MEMBRANE PROTEIN-RELATED"/>
    <property type="match status" value="1"/>
</dbReference>
<accession>A0A9D4L636</accession>
<reference evidence="8" key="1">
    <citation type="journal article" date="2019" name="bioRxiv">
        <title>The Genome of the Zebra Mussel, Dreissena polymorpha: A Resource for Invasive Species Research.</title>
        <authorList>
            <person name="McCartney M.A."/>
            <person name="Auch B."/>
            <person name="Kono T."/>
            <person name="Mallez S."/>
            <person name="Zhang Y."/>
            <person name="Obille A."/>
            <person name="Becker A."/>
            <person name="Abrahante J.E."/>
            <person name="Garbe J."/>
            <person name="Badalamenti J.P."/>
            <person name="Herman A."/>
            <person name="Mangelson H."/>
            <person name="Liachko I."/>
            <person name="Sullivan S."/>
            <person name="Sone E.D."/>
            <person name="Koren S."/>
            <person name="Silverstein K.A.T."/>
            <person name="Beckman K.B."/>
            <person name="Gohl D.M."/>
        </authorList>
    </citation>
    <scope>NUCLEOTIDE SEQUENCE</scope>
    <source>
        <strain evidence="8">Duluth1</strain>
        <tissue evidence="8">Whole animal</tissue>
    </source>
</reference>